<dbReference type="AlphaFoldDB" id="A0AAD7RQT7"/>
<comment type="caution">
    <text evidence="2">The sequence shown here is derived from an EMBL/GenBank/DDBJ whole genome shotgun (WGS) entry which is preliminary data.</text>
</comment>
<dbReference type="EMBL" id="JAINUG010000213">
    <property type="protein sequence ID" value="KAJ8387306.1"/>
    <property type="molecule type" value="Genomic_DNA"/>
</dbReference>
<organism evidence="2 3">
    <name type="scientific">Aldrovandia affinis</name>
    <dbReference type="NCBI Taxonomy" id="143900"/>
    <lineage>
        <taxon>Eukaryota</taxon>
        <taxon>Metazoa</taxon>
        <taxon>Chordata</taxon>
        <taxon>Craniata</taxon>
        <taxon>Vertebrata</taxon>
        <taxon>Euteleostomi</taxon>
        <taxon>Actinopterygii</taxon>
        <taxon>Neopterygii</taxon>
        <taxon>Teleostei</taxon>
        <taxon>Notacanthiformes</taxon>
        <taxon>Halosauridae</taxon>
        <taxon>Aldrovandia</taxon>
    </lineage>
</organism>
<feature type="transmembrane region" description="Helical" evidence="1">
    <location>
        <begin position="176"/>
        <end position="196"/>
    </location>
</feature>
<protein>
    <submittedName>
        <fullName evidence="2">Uncharacterized protein</fullName>
    </submittedName>
</protein>
<evidence type="ECO:0000313" key="3">
    <source>
        <dbReference type="Proteomes" id="UP001221898"/>
    </source>
</evidence>
<keyword evidence="1" id="KW-0472">Membrane</keyword>
<keyword evidence="1" id="KW-0812">Transmembrane</keyword>
<evidence type="ECO:0000256" key="1">
    <source>
        <dbReference type="SAM" id="Phobius"/>
    </source>
</evidence>
<keyword evidence="1" id="KW-1133">Transmembrane helix</keyword>
<evidence type="ECO:0000313" key="2">
    <source>
        <dbReference type="EMBL" id="KAJ8387306.1"/>
    </source>
</evidence>
<sequence>MRTGRIRRVGNKMTGDSCSVLPFFAALFCIIPTTTAAPTFFPHSVLANIADSTQNTAFSGCESCSEPGCAQDVQKVLTDTDGEYIWRRKNSPDLPDCGTALPPLQSPRWVCEKDGKMYVYLTEEKTLFFEGNHSIKSSGPLPLDKCPALKNNTSMTKRDGGANTTYSTQNTDVKSIIIGVGIGVPVGIILLVIVVFRDRICCGKRRKKEVRSTGEEYGNGTAECEALRNGICETALNGGTP</sequence>
<keyword evidence="3" id="KW-1185">Reference proteome</keyword>
<gene>
    <name evidence="2" type="ORF">AAFF_G00158020</name>
</gene>
<reference evidence="2" key="1">
    <citation type="journal article" date="2023" name="Science">
        <title>Genome structures resolve the early diversification of teleost fishes.</title>
        <authorList>
            <person name="Parey E."/>
            <person name="Louis A."/>
            <person name="Montfort J."/>
            <person name="Bouchez O."/>
            <person name="Roques C."/>
            <person name="Iampietro C."/>
            <person name="Lluch J."/>
            <person name="Castinel A."/>
            <person name="Donnadieu C."/>
            <person name="Desvignes T."/>
            <person name="Floi Bucao C."/>
            <person name="Jouanno E."/>
            <person name="Wen M."/>
            <person name="Mejri S."/>
            <person name="Dirks R."/>
            <person name="Jansen H."/>
            <person name="Henkel C."/>
            <person name="Chen W.J."/>
            <person name="Zahm M."/>
            <person name="Cabau C."/>
            <person name="Klopp C."/>
            <person name="Thompson A.W."/>
            <person name="Robinson-Rechavi M."/>
            <person name="Braasch I."/>
            <person name="Lecointre G."/>
            <person name="Bobe J."/>
            <person name="Postlethwait J.H."/>
            <person name="Berthelot C."/>
            <person name="Roest Crollius H."/>
            <person name="Guiguen Y."/>
        </authorList>
    </citation>
    <scope>NUCLEOTIDE SEQUENCE</scope>
    <source>
        <strain evidence="2">NC1722</strain>
    </source>
</reference>
<name>A0AAD7RQT7_9TELE</name>
<dbReference type="Proteomes" id="UP001221898">
    <property type="component" value="Unassembled WGS sequence"/>
</dbReference>
<accession>A0AAD7RQT7</accession>
<proteinExistence type="predicted"/>